<dbReference type="CDD" id="cd05276">
    <property type="entry name" value="p53_inducible_oxidoreductase"/>
    <property type="match status" value="1"/>
</dbReference>
<organism evidence="4 5">
    <name type="scientific">Peribacillus saganii</name>
    <dbReference type="NCBI Taxonomy" id="2303992"/>
    <lineage>
        <taxon>Bacteria</taxon>
        <taxon>Bacillati</taxon>
        <taxon>Bacillota</taxon>
        <taxon>Bacilli</taxon>
        <taxon>Bacillales</taxon>
        <taxon>Bacillaceae</taxon>
        <taxon>Peribacillus</taxon>
    </lineage>
</organism>
<gene>
    <name evidence="4" type="ORF">D0469_02825</name>
</gene>
<dbReference type="SUPFAM" id="SSF50129">
    <property type="entry name" value="GroES-like"/>
    <property type="match status" value="1"/>
</dbReference>
<keyword evidence="1" id="KW-0521">NADP</keyword>
<dbReference type="SUPFAM" id="SSF51735">
    <property type="entry name" value="NAD(P)-binding Rossmann-fold domains"/>
    <property type="match status" value="1"/>
</dbReference>
<dbReference type="Pfam" id="PF08240">
    <property type="entry name" value="ADH_N"/>
    <property type="match status" value="1"/>
</dbReference>
<keyword evidence="2" id="KW-0560">Oxidoreductase</keyword>
<dbReference type="Gene3D" id="3.40.50.720">
    <property type="entry name" value="NAD(P)-binding Rossmann-like Domain"/>
    <property type="match status" value="1"/>
</dbReference>
<evidence type="ECO:0000256" key="1">
    <source>
        <dbReference type="ARBA" id="ARBA00022857"/>
    </source>
</evidence>
<evidence type="ECO:0000313" key="4">
    <source>
        <dbReference type="EMBL" id="RFU71184.1"/>
    </source>
</evidence>
<dbReference type="NCBIfam" id="TIGR02824">
    <property type="entry name" value="quinone_pig3"/>
    <property type="match status" value="1"/>
</dbReference>
<feature type="domain" description="Enoyl reductase (ER)" evidence="3">
    <location>
        <begin position="8"/>
        <end position="322"/>
    </location>
</feature>
<dbReference type="GO" id="GO:0070402">
    <property type="term" value="F:NADPH binding"/>
    <property type="evidence" value="ECO:0007669"/>
    <property type="project" value="TreeGrafter"/>
</dbReference>
<reference evidence="4 5" key="1">
    <citation type="submission" date="2018-08" db="EMBL/GenBank/DDBJ databases">
        <title>Bacillus chawlae sp. nov., Bacillus glennii sp. nov., and Bacillus saganii sp. nov. Isolated from the Vehicle Assembly Building at Kennedy Space Center where the Viking Spacecraft were Assembled.</title>
        <authorList>
            <person name="Seuylemezian A."/>
            <person name="Vaishampayan P."/>
        </authorList>
    </citation>
    <scope>NUCLEOTIDE SEQUENCE [LARGE SCALE GENOMIC DNA]</scope>
    <source>
        <strain evidence="4 5">V47-23a</strain>
    </source>
</reference>
<dbReference type="Gene3D" id="3.90.180.10">
    <property type="entry name" value="Medium-chain alcohol dehydrogenases, catalytic domain"/>
    <property type="match status" value="1"/>
</dbReference>
<dbReference type="PANTHER" id="PTHR48106:SF18">
    <property type="entry name" value="QUINONE OXIDOREDUCTASE PIG3"/>
    <property type="match status" value="1"/>
</dbReference>
<dbReference type="OrthoDB" id="9792162at2"/>
<dbReference type="InterPro" id="IPR011032">
    <property type="entry name" value="GroES-like_sf"/>
</dbReference>
<sequence length="326" mass="35619">MRAILVEENSSELYLGEYKEPEIGDDDLLVSVRATALNRADILQRKGKYPPPTGESEIIGLEMAGVVERIGKNVRGFQKGDRVCALLPGGGYAEKARVPSGLAIPIPIGYSFEEAAGIPEAYLTAFLNLFELGNISEGDFVLIHAAGSGVGTAAIQLAREAGAIAIATAGSAEKLEICRKLGAQYTINYREENFADRVRGITNGDGVNVILDPVGATYWEANLESIATDGRWLVIGGMGGYEVEKISLRTLMRKRVSLIGSTLRSRTTEDKIRLNEHFIEFAGKRFDNGKLVPVIDKVYSWKQANEAHQYMEQNQNIGKIILKIDE</sequence>
<dbReference type="GO" id="GO:0048038">
    <property type="term" value="F:quinone binding"/>
    <property type="evidence" value="ECO:0007669"/>
    <property type="project" value="TreeGrafter"/>
</dbReference>
<evidence type="ECO:0000259" key="3">
    <source>
        <dbReference type="SMART" id="SM00829"/>
    </source>
</evidence>
<dbReference type="InterPro" id="IPR013154">
    <property type="entry name" value="ADH-like_N"/>
</dbReference>
<dbReference type="InterPro" id="IPR036291">
    <property type="entry name" value="NAD(P)-bd_dom_sf"/>
</dbReference>
<dbReference type="GO" id="GO:0003960">
    <property type="term" value="F:quinone reductase (NADPH) activity"/>
    <property type="evidence" value="ECO:0007669"/>
    <property type="project" value="TreeGrafter"/>
</dbReference>
<evidence type="ECO:0000313" key="5">
    <source>
        <dbReference type="Proteomes" id="UP000264541"/>
    </source>
</evidence>
<dbReference type="AlphaFoldDB" id="A0A372LUE3"/>
<dbReference type="SMART" id="SM00829">
    <property type="entry name" value="PKS_ER"/>
    <property type="match status" value="1"/>
</dbReference>
<dbReference type="PANTHER" id="PTHR48106">
    <property type="entry name" value="QUINONE OXIDOREDUCTASE PIG3-RELATED"/>
    <property type="match status" value="1"/>
</dbReference>
<dbReference type="RefSeq" id="WP_117325410.1">
    <property type="nucleotide sequence ID" value="NZ_QVTE01000008.1"/>
</dbReference>
<dbReference type="InterPro" id="IPR020843">
    <property type="entry name" value="ER"/>
</dbReference>
<comment type="caution">
    <text evidence="4">The sequence shown here is derived from an EMBL/GenBank/DDBJ whole genome shotgun (WGS) entry which is preliminary data.</text>
</comment>
<name>A0A372LUE3_9BACI</name>
<dbReference type="EMBL" id="QVTE01000008">
    <property type="protein sequence ID" value="RFU71184.1"/>
    <property type="molecule type" value="Genomic_DNA"/>
</dbReference>
<keyword evidence="5" id="KW-1185">Reference proteome</keyword>
<dbReference type="Pfam" id="PF00107">
    <property type="entry name" value="ADH_zinc_N"/>
    <property type="match status" value="1"/>
</dbReference>
<dbReference type="Proteomes" id="UP000264541">
    <property type="component" value="Unassembled WGS sequence"/>
</dbReference>
<accession>A0A372LUE3</accession>
<proteinExistence type="predicted"/>
<dbReference type="InterPro" id="IPR014189">
    <property type="entry name" value="Quinone_OxRdtase_PIG3"/>
</dbReference>
<protein>
    <submittedName>
        <fullName evidence="4">NAD(P)H-quinone oxidoreductase</fullName>
    </submittedName>
</protein>
<dbReference type="InterPro" id="IPR013149">
    <property type="entry name" value="ADH-like_C"/>
</dbReference>
<evidence type="ECO:0000256" key="2">
    <source>
        <dbReference type="ARBA" id="ARBA00023002"/>
    </source>
</evidence>